<feature type="transmembrane region" description="Helical" evidence="1">
    <location>
        <begin position="75"/>
        <end position="100"/>
    </location>
</feature>
<reference evidence="3" key="1">
    <citation type="submission" date="2017-04" db="EMBL/GenBank/DDBJ databases">
        <authorList>
            <person name="Varghese N."/>
            <person name="Submissions S."/>
        </authorList>
    </citation>
    <scope>NUCLEOTIDE SEQUENCE [LARGE SCALE GENOMIC DNA]</scope>
    <source>
        <strain evidence="3">VKM Ac-2121</strain>
    </source>
</reference>
<evidence type="ECO:0000313" key="3">
    <source>
        <dbReference type="Proteomes" id="UP000193711"/>
    </source>
</evidence>
<evidence type="ECO:0000256" key="1">
    <source>
        <dbReference type="SAM" id="Phobius"/>
    </source>
</evidence>
<protein>
    <recommendedName>
        <fullName evidence="4">DUF1345 domain-containing protein</fullName>
    </recommendedName>
</protein>
<evidence type="ECO:0000313" key="2">
    <source>
        <dbReference type="EMBL" id="SMH36101.1"/>
    </source>
</evidence>
<feature type="transmembrane region" description="Helical" evidence="1">
    <location>
        <begin position="106"/>
        <end position="129"/>
    </location>
</feature>
<dbReference type="OrthoDB" id="5402524at2"/>
<evidence type="ECO:0008006" key="4">
    <source>
        <dbReference type="Google" id="ProtNLM"/>
    </source>
</evidence>
<feature type="transmembrane region" description="Helical" evidence="1">
    <location>
        <begin position="208"/>
        <end position="229"/>
    </location>
</feature>
<dbReference type="Proteomes" id="UP000193711">
    <property type="component" value="Unassembled WGS sequence"/>
</dbReference>
<accession>A0A1X7NGP5</accession>
<feature type="transmembrane region" description="Helical" evidence="1">
    <location>
        <begin position="19"/>
        <end position="36"/>
    </location>
</feature>
<proteinExistence type="predicted"/>
<gene>
    <name evidence="2" type="ORF">SAMN06295885_1213</name>
</gene>
<keyword evidence="3" id="KW-1185">Reference proteome</keyword>
<organism evidence="2 3">
    <name type="scientific">Rathayibacter oskolensis</name>
    <dbReference type="NCBI Taxonomy" id="1891671"/>
    <lineage>
        <taxon>Bacteria</taxon>
        <taxon>Bacillati</taxon>
        <taxon>Actinomycetota</taxon>
        <taxon>Actinomycetes</taxon>
        <taxon>Micrococcales</taxon>
        <taxon>Microbacteriaceae</taxon>
        <taxon>Rathayibacter</taxon>
    </lineage>
</organism>
<feature type="transmembrane region" description="Helical" evidence="1">
    <location>
        <begin position="42"/>
        <end position="63"/>
    </location>
</feature>
<dbReference type="RefSeq" id="WP_085475625.1">
    <property type="nucleotide sequence ID" value="NZ_FXBM01000001.1"/>
</dbReference>
<dbReference type="AlphaFoldDB" id="A0A1X7NGP5"/>
<dbReference type="EMBL" id="FXBM01000001">
    <property type="protein sequence ID" value="SMH36101.1"/>
    <property type="molecule type" value="Genomic_DNA"/>
</dbReference>
<keyword evidence="1" id="KW-0472">Membrane</keyword>
<keyword evidence="1" id="KW-1133">Transmembrane helix</keyword>
<keyword evidence="1" id="KW-0812">Transmembrane</keyword>
<sequence>MADSSDEGTRARRRAESRWPASAAIIVAVALNVVGHTDDTSVVRLVAAGLTLALLVPLFIVNPHRLDSETRWSRGVSIALAVVLAAANQVNVVSVIIALVDGSTDGPLLLLTALQVWVTNVVAYALLFWELDRGGPLARGTLPRAQLPPADFAFPQDAYRDTVAEVSVTSSERADWRPGFVDYLYVSTTNTMAFSPTDTMPLSSRVKLLMSLEGVTGFVLLALVISRAVNILN</sequence>
<name>A0A1X7NGP5_9MICO</name>
<dbReference type="STRING" id="1891671.SAMN06295885_1213"/>